<feature type="transmembrane region" description="Helical" evidence="1">
    <location>
        <begin position="194"/>
        <end position="218"/>
    </location>
</feature>
<comment type="caution">
    <text evidence="2">The sequence shown here is derived from an EMBL/GenBank/DDBJ whole genome shotgun (WGS) entry which is preliminary data.</text>
</comment>
<evidence type="ECO:0000313" key="2">
    <source>
        <dbReference type="EMBL" id="MBK1854100.1"/>
    </source>
</evidence>
<dbReference type="RefSeq" id="WP_309488706.1">
    <property type="nucleotide sequence ID" value="NZ_JAENIG010000002.1"/>
</dbReference>
<name>A0AAE2VB43_9BACT</name>
<feature type="transmembrane region" description="Helical" evidence="1">
    <location>
        <begin position="435"/>
        <end position="453"/>
    </location>
</feature>
<dbReference type="EMBL" id="JAENIG010000002">
    <property type="protein sequence ID" value="MBK1854100.1"/>
    <property type="molecule type" value="Genomic_DNA"/>
</dbReference>
<proteinExistence type="predicted"/>
<feature type="transmembrane region" description="Helical" evidence="1">
    <location>
        <begin position="465"/>
        <end position="486"/>
    </location>
</feature>
<feature type="transmembrane region" description="Helical" evidence="1">
    <location>
        <begin position="384"/>
        <end position="403"/>
    </location>
</feature>
<dbReference type="AlphaFoldDB" id="A0AAE2VB43"/>
<keyword evidence="1" id="KW-1133">Transmembrane helix</keyword>
<keyword evidence="3" id="KW-1185">Reference proteome</keyword>
<dbReference type="Pfam" id="PF03929">
    <property type="entry name" value="PepSY_TM"/>
    <property type="match status" value="1"/>
</dbReference>
<feature type="transmembrane region" description="Helical" evidence="1">
    <location>
        <begin position="12"/>
        <end position="36"/>
    </location>
</feature>
<organism evidence="2 3">
    <name type="scientific">Oceaniferula flava</name>
    <dbReference type="NCBI Taxonomy" id="2800421"/>
    <lineage>
        <taxon>Bacteria</taxon>
        <taxon>Pseudomonadati</taxon>
        <taxon>Verrucomicrobiota</taxon>
        <taxon>Verrucomicrobiia</taxon>
        <taxon>Verrucomicrobiales</taxon>
        <taxon>Verrucomicrobiaceae</taxon>
        <taxon>Oceaniferula</taxon>
    </lineage>
</organism>
<reference evidence="2" key="1">
    <citation type="submission" date="2021-01" db="EMBL/GenBank/DDBJ databases">
        <title>Modified the classification status of verrucomicrobia.</title>
        <authorList>
            <person name="Feng X."/>
        </authorList>
    </citation>
    <scope>NUCLEOTIDE SEQUENCE</scope>
    <source>
        <strain evidence="2">5K15</strain>
    </source>
</reference>
<evidence type="ECO:0000256" key="1">
    <source>
        <dbReference type="SAM" id="Phobius"/>
    </source>
</evidence>
<feature type="transmembrane region" description="Helical" evidence="1">
    <location>
        <begin position="339"/>
        <end position="364"/>
    </location>
</feature>
<protein>
    <submittedName>
        <fullName evidence="2">PepSY domain-containing protein</fullName>
    </submittedName>
</protein>
<dbReference type="InterPro" id="IPR005625">
    <property type="entry name" value="PepSY-ass_TM"/>
</dbReference>
<accession>A0AAE2VB43</accession>
<keyword evidence="1" id="KW-0472">Membrane</keyword>
<dbReference type="PANTHER" id="PTHR34219">
    <property type="entry name" value="IRON-REGULATED INNER MEMBRANE PROTEIN-RELATED"/>
    <property type="match status" value="1"/>
</dbReference>
<sequence>MNSKKRNRFWQLHSLLGITLGLPLFVIFVAGTLAFFEPHALNWLQPQFDRLSAEKKALNPAIDQLLQQHPETDEISVVFASEARPVTDIYLEANHEATHYWLDPVTHEATRATEHEADIFHFFVNLHYFEFIPYGREATGVIAALFFTIILTGVVYQWRRMKQDAHPKNLSLQNKNRWKNIHRFTSLFTLPFQIVYSATGAALALGLLLAAPAIYLYFDGKSEALNEALFPGQVITAAPVSETPQFPIDEAISVARSEWPAEVTPLLMQIHYHEKSEAAPASNTIILHGKENGTHFVGTHLLTLDGDLNVIHDQTPTSHLGPMMIEGLVNLHFASFNNLVIKIVFIFAGLIVSLSIAAGVFIFLQRRLQNVSQKTRSTKILTILTHWCLGGLPLAIALSLHTAQFAPDFPLHVFSAVMAVTFITSIIVKKPLACYSLLSAAAYIALPITFALAHKQSPLQFGSEHATMVTLFNLFFVFTAAGIYGLKVSLKTLGTAEESSA</sequence>
<dbReference type="PANTHER" id="PTHR34219:SF3">
    <property type="entry name" value="BLL7967 PROTEIN"/>
    <property type="match status" value="1"/>
</dbReference>
<keyword evidence="1" id="KW-0812">Transmembrane</keyword>
<gene>
    <name evidence="2" type="ORF">JIN83_03975</name>
</gene>
<feature type="transmembrane region" description="Helical" evidence="1">
    <location>
        <begin position="409"/>
        <end position="428"/>
    </location>
</feature>
<evidence type="ECO:0000313" key="3">
    <source>
        <dbReference type="Proteomes" id="UP000634206"/>
    </source>
</evidence>
<feature type="transmembrane region" description="Helical" evidence="1">
    <location>
        <begin position="138"/>
        <end position="158"/>
    </location>
</feature>
<dbReference type="Proteomes" id="UP000634206">
    <property type="component" value="Unassembled WGS sequence"/>
</dbReference>